<proteinExistence type="inferred from homology"/>
<evidence type="ECO:0000256" key="1">
    <source>
        <dbReference type="ARBA" id="ARBA00004613"/>
    </source>
</evidence>
<dbReference type="InterPro" id="IPR010264">
    <property type="entry name" value="Self-incomp_S1"/>
</dbReference>
<feature type="signal peptide" evidence="6">
    <location>
        <begin position="1"/>
        <end position="24"/>
    </location>
</feature>
<comment type="subcellular location">
    <subcellularLocation>
        <location evidence="1 6">Secreted</location>
    </subcellularLocation>
</comment>
<dbReference type="EMBL" id="BSYO01000008">
    <property type="protein sequence ID" value="GMH08256.1"/>
    <property type="molecule type" value="Genomic_DNA"/>
</dbReference>
<comment type="similarity">
    <text evidence="2 6">Belongs to the plant self-incompatibility (S1) protein family.</text>
</comment>
<keyword evidence="3 6" id="KW-0713">Self-incompatibility</keyword>
<evidence type="ECO:0000256" key="2">
    <source>
        <dbReference type="ARBA" id="ARBA00005581"/>
    </source>
</evidence>
<dbReference type="PANTHER" id="PTHR31232:SF18">
    <property type="entry name" value="S-PROTEIN HOMOLOG"/>
    <property type="match status" value="1"/>
</dbReference>
<evidence type="ECO:0000256" key="4">
    <source>
        <dbReference type="ARBA" id="ARBA00022525"/>
    </source>
</evidence>
<keyword evidence="5 6" id="KW-0732">Signal</keyword>
<name>A0AAD3SCF2_NEPGR</name>
<evidence type="ECO:0000256" key="3">
    <source>
        <dbReference type="ARBA" id="ARBA00022471"/>
    </source>
</evidence>
<dbReference type="Pfam" id="PF05938">
    <property type="entry name" value="Self-incomp_S1"/>
    <property type="match status" value="1"/>
</dbReference>
<gene>
    <name evidence="7" type="ORF">Nepgr_010096</name>
</gene>
<dbReference type="Proteomes" id="UP001279734">
    <property type="component" value="Unassembled WGS sequence"/>
</dbReference>
<organism evidence="7 8">
    <name type="scientific">Nepenthes gracilis</name>
    <name type="common">Slender pitcher plant</name>
    <dbReference type="NCBI Taxonomy" id="150966"/>
    <lineage>
        <taxon>Eukaryota</taxon>
        <taxon>Viridiplantae</taxon>
        <taxon>Streptophyta</taxon>
        <taxon>Embryophyta</taxon>
        <taxon>Tracheophyta</taxon>
        <taxon>Spermatophyta</taxon>
        <taxon>Magnoliopsida</taxon>
        <taxon>eudicotyledons</taxon>
        <taxon>Gunneridae</taxon>
        <taxon>Pentapetalae</taxon>
        <taxon>Caryophyllales</taxon>
        <taxon>Nepenthaceae</taxon>
        <taxon>Nepenthes</taxon>
    </lineage>
</organism>
<sequence>MAPFQKYSTLLILLIFLWEAPRHAFSTTNDDIAFDPNIVIYPRKVYVRVNNDLDQSLKLTIDCKSKDDDLGKKELPPKGYLYWNFRPNIFGTTLFFCSMSSVYGTLSFDVYKFKRDYNGRCPNDCFWSVRSDGVHGTNENTLQEDLFFKWTP</sequence>
<keyword evidence="8" id="KW-1185">Reference proteome</keyword>
<evidence type="ECO:0000313" key="7">
    <source>
        <dbReference type="EMBL" id="GMH08256.1"/>
    </source>
</evidence>
<keyword evidence="4 6" id="KW-0964">Secreted</keyword>
<dbReference type="PANTHER" id="PTHR31232">
    <property type="match status" value="1"/>
</dbReference>
<dbReference type="GO" id="GO:0060320">
    <property type="term" value="P:rejection of self pollen"/>
    <property type="evidence" value="ECO:0007669"/>
    <property type="project" value="UniProtKB-KW"/>
</dbReference>
<feature type="chain" id="PRO_5041770146" description="S-protein homolog" evidence="6">
    <location>
        <begin position="25"/>
        <end position="152"/>
    </location>
</feature>
<dbReference type="GO" id="GO:0005576">
    <property type="term" value="C:extracellular region"/>
    <property type="evidence" value="ECO:0007669"/>
    <property type="project" value="UniProtKB-SubCell"/>
</dbReference>
<protein>
    <recommendedName>
        <fullName evidence="6">S-protein homolog</fullName>
    </recommendedName>
</protein>
<evidence type="ECO:0000256" key="6">
    <source>
        <dbReference type="RuleBase" id="RU367044"/>
    </source>
</evidence>
<evidence type="ECO:0000313" key="8">
    <source>
        <dbReference type="Proteomes" id="UP001279734"/>
    </source>
</evidence>
<comment type="caution">
    <text evidence="7">The sequence shown here is derived from an EMBL/GenBank/DDBJ whole genome shotgun (WGS) entry which is preliminary data.</text>
</comment>
<evidence type="ECO:0000256" key="5">
    <source>
        <dbReference type="ARBA" id="ARBA00022729"/>
    </source>
</evidence>
<reference evidence="7" key="1">
    <citation type="submission" date="2023-05" db="EMBL/GenBank/DDBJ databases">
        <title>Nepenthes gracilis genome sequencing.</title>
        <authorList>
            <person name="Fukushima K."/>
        </authorList>
    </citation>
    <scope>NUCLEOTIDE SEQUENCE</scope>
    <source>
        <strain evidence="7">SING2019-196</strain>
    </source>
</reference>
<dbReference type="AlphaFoldDB" id="A0AAD3SCF2"/>
<accession>A0AAD3SCF2</accession>